<evidence type="ECO:0000259" key="2">
    <source>
        <dbReference type="Pfam" id="PF03544"/>
    </source>
</evidence>
<accession>A0A7V4U225</accession>
<keyword evidence="1" id="KW-0812">Transmembrane</keyword>
<keyword evidence="1" id="KW-0472">Membrane</keyword>
<dbReference type="Pfam" id="PF03544">
    <property type="entry name" value="TonB_C"/>
    <property type="match status" value="1"/>
</dbReference>
<keyword evidence="1" id="KW-1133">Transmembrane helix</keyword>
<feature type="domain" description="TonB C-terminal" evidence="2">
    <location>
        <begin position="126"/>
        <end position="189"/>
    </location>
</feature>
<dbReference type="Proteomes" id="UP000885779">
    <property type="component" value="Unassembled WGS sequence"/>
</dbReference>
<evidence type="ECO:0000313" key="3">
    <source>
        <dbReference type="EMBL" id="HGY56468.1"/>
    </source>
</evidence>
<comment type="caution">
    <text evidence="3">The sequence shown here is derived from an EMBL/GenBank/DDBJ whole genome shotgun (WGS) entry which is preliminary data.</text>
</comment>
<organism evidence="3">
    <name type="scientific">Caldithrix abyssi</name>
    <dbReference type="NCBI Taxonomy" id="187145"/>
    <lineage>
        <taxon>Bacteria</taxon>
        <taxon>Pseudomonadati</taxon>
        <taxon>Calditrichota</taxon>
        <taxon>Calditrichia</taxon>
        <taxon>Calditrichales</taxon>
        <taxon>Calditrichaceae</taxon>
        <taxon>Caldithrix</taxon>
    </lineage>
</organism>
<dbReference type="SUPFAM" id="SSF74653">
    <property type="entry name" value="TolA/TonB C-terminal domain"/>
    <property type="match status" value="1"/>
</dbReference>
<sequence>MKKDSVKHSYKIKLEYSFILVLTGLIVVLFLFPRGEIIPPQYTRSDLPVIEVIEIPRTVQKKLLKRPRPTKPAIPVAAEEIELLDQITIDYSEIEQNKPGEGISDISFTIRDRQPRQLVEVVPEEIDEEIRGVIVLSLKIGRNGKILQHKVIKNSTRSERALQKVLRAAYRSRWEPAIFSGKTIEFWIEKTYVIN</sequence>
<feature type="transmembrane region" description="Helical" evidence="1">
    <location>
        <begin position="12"/>
        <end position="32"/>
    </location>
</feature>
<dbReference type="InterPro" id="IPR037682">
    <property type="entry name" value="TonB_C"/>
</dbReference>
<dbReference type="AlphaFoldDB" id="A0A7V4U225"/>
<dbReference type="EMBL" id="DRQG01000114">
    <property type="protein sequence ID" value="HGY56468.1"/>
    <property type="molecule type" value="Genomic_DNA"/>
</dbReference>
<dbReference type="Gene3D" id="3.30.1150.10">
    <property type="match status" value="1"/>
</dbReference>
<evidence type="ECO:0000256" key="1">
    <source>
        <dbReference type="SAM" id="Phobius"/>
    </source>
</evidence>
<name>A0A7V4U225_CALAY</name>
<protein>
    <recommendedName>
        <fullName evidence="2">TonB C-terminal domain-containing protein</fullName>
    </recommendedName>
</protein>
<gene>
    <name evidence="3" type="ORF">ENK44_12230</name>
</gene>
<reference evidence="3" key="1">
    <citation type="journal article" date="2020" name="mSystems">
        <title>Genome- and Community-Level Interaction Insights into Carbon Utilization and Element Cycling Functions of Hydrothermarchaeota in Hydrothermal Sediment.</title>
        <authorList>
            <person name="Zhou Z."/>
            <person name="Liu Y."/>
            <person name="Xu W."/>
            <person name="Pan J."/>
            <person name="Luo Z.H."/>
            <person name="Li M."/>
        </authorList>
    </citation>
    <scope>NUCLEOTIDE SEQUENCE [LARGE SCALE GENOMIC DNA]</scope>
    <source>
        <strain evidence="3">HyVt-577</strain>
    </source>
</reference>
<dbReference type="GO" id="GO:0055085">
    <property type="term" value="P:transmembrane transport"/>
    <property type="evidence" value="ECO:0007669"/>
    <property type="project" value="InterPro"/>
</dbReference>
<proteinExistence type="predicted"/>